<feature type="chain" id="PRO_5043279272" evidence="1">
    <location>
        <begin position="20"/>
        <end position="302"/>
    </location>
</feature>
<accession>A0AA94F1X5</accession>
<comment type="caution">
    <text evidence="2">The sequence shown here is derived from an EMBL/GenBank/DDBJ whole genome shotgun (WGS) entry which is preliminary data.</text>
</comment>
<proteinExistence type="predicted"/>
<feature type="signal peptide" evidence="1">
    <location>
        <begin position="1"/>
        <end position="19"/>
    </location>
</feature>
<evidence type="ECO:0000256" key="1">
    <source>
        <dbReference type="SAM" id="SignalP"/>
    </source>
</evidence>
<dbReference type="AlphaFoldDB" id="A0AA94F1X5"/>
<dbReference type="RefSeq" id="WP_089047275.1">
    <property type="nucleotide sequence ID" value="NZ_RWGX02000016.1"/>
</dbReference>
<sequence length="302" mass="33284">MKKAIKVSTLLLSVATSVALFSCSKEKEALTNQEESAIVEQPTGGEHECSYVDSSWPASASLSTTLSASAGTSADATFMTNQNTAIKTFWRGTSVAAPVFRFVKNGTDWNSTYNAVSYSNGKIYYGEGIFRDAKSKDASNLINVMILAHEYGHQLQYAFRLPSKKESTARAGELQADGMAGYYLRKGYGKSTYSEIATAYEFASSIGDRETKSPDHHGTPEQRRSAVRLGFLLADPTNAKLTATQFDSNFFRYYDGVLAGTHRLAKPEGMSDEGHQLIMSKMEELRKIQSGKMSDKEYFNLY</sequence>
<reference evidence="2" key="1">
    <citation type="submission" date="2018-12" db="EMBL/GenBank/DDBJ databases">
        <title>Draft genome sequence of Flaovobacterium columnare BGFS27 isolated from channel catfish in Alabama.</title>
        <authorList>
            <person name="Cai W."/>
            <person name="Arias C."/>
        </authorList>
    </citation>
    <scope>NUCLEOTIDE SEQUENCE [LARGE SCALE GENOMIC DNA]</scope>
    <source>
        <strain evidence="2">BGFS27</strain>
    </source>
</reference>
<dbReference type="EMBL" id="RWGX01000004">
    <property type="protein sequence ID" value="RVU88038.1"/>
    <property type="molecule type" value="Genomic_DNA"/>
</dbReference>
<protein>
    <submittedName>
        <fullName evidence="2">Metalloprotease</fullName>
    </submittedName>
</protein>
<keyword evidence="2" id="KW-0645">Protease</keyword>
<gene>
    <name evidence="2" type="ORF">EJB19_07480</name>
</gene>
<dbReference type="GO" id="GO:0008237">
    <property type="term" value="F:metallopeptidase activity"/>
    <property type="evidence" value="ECO:0007669"/>
    <property type="project" value="UniProtKB-KW"/>
</dbReference>
<keyword evidence="1" id="KW-0732">Signal</keyword>
<organism evidence="2">
    <name type="scientific">Flavobacterium columnare</name>
    <dbReference type="NCBI Taxonomy" id="996"/>
    <lineage>
        <taxon>Bacteria</taxon>
        <taxon>Pseudomonadati</taxon>
        <taxon>Bacteroidota</taxon>
        <taxon>Flavobacteriia</taxon>
        <taxon>Flavobacteriales</taxon>
        <taxon>Flavobacteriaceae</taxon>
        <taxon>Flavobacterium</taxon>
    </lineage>
</organism>
<keyword evidence="2" id="KW-0378">Hydrolase</keyword>
<keyword evidence="2" id="KW-0482">Metalloprotease</keyword>
<name>A0AA94F1X5_9FLAO</name>
<dbReference type="SUPFAM" id="SSF55486">
    <property type="entry name" value="Metalloproteases ('zincins'), catalytic domain"/>
    <property type="match status" value="1"/>
</dbReference>
<dbReference type="PROSITE" id="PS51257">
    <property type="entry name" value="PROKAR_LIPOPROTEIN"/>
    <property type="match status" value="1"/>
</dbReference>
<evidence type="ECO:0000313" key="2">
    <source>
        <dbReference type="EMBL" id="RVU88038.1"/>
    </source>
</evidence>